<dbReference type="Pfam" id="PF24300">
    <property type="entry name" value="KWL1"/>
    <property type="match status" value="1"/>
</dbReference>
<sequence length="120" mass="13490">MTAQIKNFLILRPWQYAYNSKEEEERAFFNVRVFHAHGKKPPPGQCNTENDSDCCKEGEPYPTYECSPLVTTYTKAKLTLDSFEKHGDGGGRSDTTQTSLEWLHSPPDGSTTRKGATTTL</sequence>
<protein>
    <submittedName>
        <fullName evidence="5">Uncharacterized protein</fullName>
    </submittedName>
</protein>
<feature type="compositionally biased region" description="Basic and acidic residues" evidence="4">
    <location>
        <begin position="82"/>
        <end position="91"/>
    </location>
</feature>
<reference evidence="5 6" key="1">
    <citation type="journal article" date="2023" name="Plants (Basel)">
        <title>Bridging the Gap: Combining Genomics and Transcriptomics Approaches to Understand Stylosanthes scabra, an Orphan Legume from the Brazilian Caatinga.</title>
        <authorList>
            <person name="Ferreira-Neto J.R.C."/>
            <person name="da Silva M.D."/>
            <person name="Binneck E."/>
            <person name="de Melo N.F."/>
            <person name="da Silva R.H."/>
            <person name="de Melo A.L.T.M."/>
            <person name="Pandolfi V."/>
            <person name="Bustamante F.O."/>
            <person name="Brasileiro-Vidal A.C."/>
            <person name="Benko-Iseppon A.M."/>
        </authorList>
    </citation>
    <scope>NUCLEOTIDE SEQUENCE [LARGE SCALE GENOMIC DNA]</scope>
    <source>
        <tissue evidence="5">Leaves</tissue>
    </source>
</reference>
<feature type="compositionally biased region" description="Polar residues" evidence="4">
    <location>
        <begin position="108"/>
        <end position="120"/>
    </location>
</feature>
<comment type="caution">
    <text evidence="5">The sequence shown here is derived from an EMBL/GenBank/DDBJ whole genome shotgun (WGS) entry which is preliminary data.</text>
</comment>
<evidence type="ECO:0000256" key="2">
    <source>
        <dbReference type="ARBA" id="ARBA00022525"/>
    </source>
</evidence>
<feature type="region of interest" description="Disordered" evidence="4">
    <location>
        <begin position="82"/>
        <end position="120"/>
    </location>
</feature>
<gene>
    <name evidence="5" type="ORF">PIB30_014561</name>
</gene>
<dbReference type="Proteomes" id="UP001341840">
    <property type="component" value="Unassembled WGS sequence"/>
</dbReference>
<dbReference type="PANTHER" id="PTHR33191:SF58">
    <property type="entry name" value="RIPENING-RELATED PROTEIN 1"/>
    <property type="match status" value="1"/>
</dbReference>
<keyword evidence="3" id="KW-0732">Signal</keyword>
<comment type="subcellular location">
    <subcellularLocation>
        <location evidence="1">Secreted</location>
    </subcellularLocation>
</comment>
<keyword evidence="6" id="KW-1185">Reference proteome</keyword>
<dbReference type="EMBL" id="JASCZI010271899">
    <property type="protein sequence ID" value="MED6217103.1"/>
    <property type="molecule type" value="Genomic_DNA"/>
</dbReference>
<evidence type="ECO:0000256" key="1">
    <source>
        <dbReference type="ARBA" id="ARBA00004613"/>
    </source>
</evidence>
<organism evidence="5 6">
    <name type="scientific">Stylosanthes scabra</name>
    <dbReference type="NCBI Taxonomy" id="79078"/>
    <lineage>
        <taxon>Eukaryota</taxon>
        <taxon>Viridiplantae</taxon>
        <taxon>Streptophyta</taxon>
        <taxon>Embryophyta</taxon>
        <taxon>Tracheophyta</taxon>
        <taxon>Spermatophyta</taxon>
        <taxon>Magnoliopsida</taxon>
        <taxon>eudicotyledons</taxon>
        <taxon>Gunneridae</taxon>
        <taxon>Pentapetalae</taxon>
        <taxon>rosids</taxon>
        <taxon>fabids</taxon>
        <taxon>Fabales</taxon>
        <taxon>Fabaceae</taxon>
        <taxon>Papilionoideae</taxon>
        <taxon>50 kb inversion clade</taxon>
        <taxon>dalbergioids sensu lato</taxon>
        <taxon>Dalbergieae</taxon>
        <taxon>Pterocarpus clade</taxon>
        <taxon>Stylosanthes</taxon>
    </lineage>
</organism>
<evidence type="ECO:0000313" key="5">
    <source>
        <dbReference type="EMBL" id="MED6217103.1"/>
    </source>
</evidence>
<name>A0ABU6Z8G9_9FABA</name>
<evidence type="ECO:0000256" key="4">
    <source>
        <dbReference type="SAM" id="MobiDB-lite"/>
    </source>
</evidence>
<dbReference type="PANTHER" id="PTHR33191">
    <property type="entry name" value="RIPENING-RELATED PROTEIN 2-RELATED"/>
    <property type="match status" value="1"/>
</dbReference>
<dbReference type="InterPro" id="IPR039271">
    <property type="entry name" value="Kiwellin-like"/>
</dbReference>
<evidence type="ECO:0000313" key="6">
    <source>
        <dbReference type="Proteomes" id="UP001341840"/>
    </source>
</evidence>
<evidence type="ECO:0000256" key="3">
    <source>
        <dbReference type="ARBA" id="ARBA00022729"/>
    </source>
</evidence>
<keyword evidence="2" id="KW-0964">Secreted</keyword>
<accession>A0ABU6Z8G9</accession>
<proteinExistence type="predicted"/>